<dbReference type="PANTHER" id="PTHR30158">
    <property type="entry name" value="ACRA/E-RELATED COMPONENT OF DRUG EFFLUX TRANSPORTER"/>
    <property type="match status" value="1"/>
</dbReference>
<dbReference type="Pfam" id="PF25967">
    <property type="entry name" value="RND-MFP_C"/>
    <property type="match status" value="1"/>
</dbReference>
<evidence type="ECO:0000256" key="2">
    <source>
        <dbReference type="ARBA" id="ARBA00009477"/>
    </source>
</evidence>
<dbReference type="Gene3D" id="2.40.50.100">
    <property type="match status" value="1"/>
</dbReference>
<dbReference type="AlphaFoldDB" id="A0A318N5X5"/>
<dbReference type="Pfam" id="PF25944">
    <property type="entry name" value="Beta-barrel_RND"/>
    <property type="match status" value="1"/>
</dbReference>
<name>A0A318N5X5_9PROT</name>
<dbReference type="Pfam" id="PF25876">
    <property type="entry name" value="HH_MFP_RND"/>
    <property type="match status" value="1"/>
</dbReference>
<comment type="similarity">
    <text evidence="2">Belongs to the membrane fusion protein (MFP) (TC 8.A.1) family.</text>
</comment>
<dbReference type="GO" id="GO:0022857">
    <property type="term" value="F:transmembrane transporter activity"/>
    <property type="evidence" value="ECO:0007669"/>
    <property type="project" value="InterPro"/>
</dbReference>
<dbReference type="InterPro" id="IPR058626">
    <property type="entry name" value="MdtA-like_b-barrel"/>
</dbReference>
<dbReference type="SUPFAM" id="SSF111369">
    <property type="entry name" value="HlyD-like secretion proteins"/>
    <property type="match status" value="1"/>
</dbReference>
<evidence type="ECO:0000313" key="8">
    <source>
        <dbReference type="Proteomes" id="UP000247565"/>
    </source>
</evidence>
<dbReference type="Gene3D" id="2.40.30.170">
    <property type="match status" value="1"/>
</dbReference>
<evidence type="ECO:0000259" key="3">
    <source>
        <dbReference type="Pfam" id="PF25876"/>
    </source>
</evidence>
<proteinExistence type="inferred from homology"/>
<feature type="domain" description="Multidrug resistance protein MdtA-like alpha-helical hairpin" evidence="3">
    <location>
        <begin position="105"/>
        <end position="174"/>
    </location>
</feature>
<feature type="domain" description="Multidrug resistance protein MdtA-like C-terminal permuted SH3" evidence="6">
    <location>
        <begin position="307"/>
        <end position="364"/>
    </location>
</feature>
<sequence>MTITDSFFTKWHKEYALLFALLLPLNACKKQQPARPIPSANFVTVHTQEVENLVELTGRVSPMRVSQVRPQVNGYLYKRLFEEGTDVIKGQQLYEVDPRPYQAALNEARGKLNRDLATLRTQTLKLKRYGPLKNMDAVSRQDYDDTLAAQEATKADIESDKATVRQAELNLEYTGINATISGRISRSIQTQGALMSVNQADPVAVITQLDPIFVDIIEPTAEQLRLRSRQENGKLQTLRGAAHVPIDLILEDGSRYPLQANLLFTEVVTDQETGSVIQRAIIRNPDKLLLSGMYVRAVMHEGYEKGAFLIPQEAIMRGLDNAPYIYIINKDNVIERRNVELQRIQDTYWVVTKGPVDGDHLLVSNPTSYRPGQKVVPKEGRTITAEVPN</sequence>
<dbReference type="GO" id="GO:0046677">
    <property type="term" value="P:response to antibiotic"/>
    <property type="evidence" value="ECO:0007669"/>
    <property type="project" value="TreeGrafter"/>
</dbReference>
<comment type="subcellular location">
    <subcellularLocation>
        <location evidence="1">Cell envelope</location>
    </subcellularLocation>
</comment>
<gene>
    <name evidence="7" type="ORF">DK869_06330</name>
</gene>
<dbReference type="OrthoDB" id="9800613at2"/>
<evidence type="ECO:0000256" key="1">
    <source>
        <dbReference type="ARBA" id="ARBA00004196"/>
    </source>
</evidence>
<accession>A0A318N5X5</accession>
<evidence type="ECO:0000259" key="4">
    <source>
        <dbReference type="Pfam" id="PF25917"/>
    </source>
</evidence>
<dbReference type="GO" id="GO:0005886">
    <property type="term" value="C:plasma membrane"/>
    <property type="evidence" value="ECO:0007669"/>
    <property type="project" value="TreeGrafter"/>
</dbReference>
<dbReference type="PANTHER" id="PTHR30158:SF3">
    <property type="entry name" value="MULTIDRUG EFFLUX PUMP SUBUNIT ACRA-RELATED"/>
    <property type="match status" value="1"/>
</dbReference>
<evidence type="ECO:0000259" key="6">
    <source>
        <dbReference type="Pfam" id="PF25967"/>
    </source>
</evidence>
<dbReference type="Proteomes" id="UP000247565">
    <property type="component" value="Unassembled WGS sequence"/>
</dbReference>
<keyword evidence="8" id="KW-1185">Reference proteome</keyword>
<dbReference type="InterPro" id="IPR058624">
    <property type="entry name" value="MdtA-like_HH"/>
</dbReference>
<dbReference type="InterPro" id="IPR006143">
    <property type="entry name" value="RND_pump_MFP"/>
</dbReference>
<evidence type="ECO:0000313" key="7">
    <source>
        <dbReference type="EMBL" id="PXZ00248.1"/>
    </source>
</evidence>
<dbReference type="RefSeq" id="WP_110439171.1">
    <property type="nucleotide sequence ID" value="NZ_CP046393.1"/>
</dbReference>
<protein>
    <submittedName>
        <fullName evidence="7">Efflux transporter periplasmic adaptor subunit</fullName>
    </submittedName>
</protein>
<dbReference type="NCBIfam" id="TIGR01730">
    <property type="entry name" value="RND_mfp"/>
    <property type="match status" value="1"/>
</dbReference>
<feature type="domain" description="Multidrug resistance protein MdtA-like barrel-sandwich hybrid" evidence="4">
    <location>
        <begin position="65"/>
        <end position="207"/>
    </location>
</feature>
<dbReference type="Pfam" id="PF25917">
    <property type="entry name" value="BSH_RND"/>
    <property type="match status" value="1"/>
</dbReference>
<reference evidence="7 8" key="1">
    <citation type="submission" date="2018-05" db="EMBL/GenBank/DDBJ databases">
        <title>Reference genomes for bee gut microbiota database.</title>
        <authorList>
            <person name="Ellegaard K.M."/>
        </authorList>
    </citation>
    <scope>NUCLEOTIDE SEQUENCE [LARGE SCALE GENOMIC DNA]</scope>
    <source>
        <strain evidence="7 8">ESL0284</strain>
    </source>
</reference>
<evidence type="ECO:0000259" key="5">
    <source>
        <dbReference type="Pfam" id="PF25944"/>
    </source>
</evidence>
<comment type="caution">
    <text evidence="7">The sequence shown here is derived from an EMBL/GenBank/DDBJ whole genome shotgun (WGS) entry which is preliminary data.</text>
</comment>
<dbReference type="Gene3D" id="1.10.287.470">
    <property type="entry name" value="Helix hairpin bin"/>
    <property type="match status" value="1"/>
</dbReference>
<dbReference type="InterPro" id="IPR058627">
    <property type="entry name" value="MdtA-like_C"/>
</dbReference>
<dbReference type="InterPro" id="IPR058625">
    <property type="entry name" value="MdtA-like_BSH"/>
</dbReference>
<dbReference type="Gene3D" id="2.40.420.20">
    <property type="match status" value="1"/>
</dbReference>
<feature type="domain" description="Multidrug resistance protein MdtA-like beta-barrel" evidence="5">
    <location>
        <begin position="211"/>
        <end position="302"/>
    </location>
</feature>
<organism evidence="7 8">
    <name type="scientific">Commensalibacter melissae</name>
    <dbReference type="NCBI Taxonomy" id="2070537"/>
    <lineage>
        <taxon>Bacteria</taxon>
        <taxon>Pseudomonadati</taxon>
        <taxon>Pseudomonadota</taxon>
        <taxon>Alphaproteobacteria</taxon>
        <taxon>Acetobacterales</taxon>
        <taxon>Acetobacteraceae</taxon>
    </lineage>
</organism>
<dbReference type="EMBL" id="QGLT01000003">
    <property type="protein sequence ID" value="PXZ00248.1"/>
    <property type="molecule type" value="Genomic_DNA"/>
</dbReference>